<proteinExistence type="predicted"/>
<protein>
    <submittedName>
        <fullName evidence="1">Uncharacterized protein</fullName>
    </submittedName>
</protein>
<evidence type="ECO:0000313" key="1">
    <source>
        <dbReference type="EMBL" id="JAH55841.1"/>
    </source>
</evidence>
<name>A0A0E9TQL6_ANGAN</name>
<reference evidence="1" key="2">
    <citation type="journal article" date="2015" name="Fish Shellfish Immunol.">
        <title>Early steps in the European eel (Anguilla anguilla)-Vibrio vulnificus interaction in the gills: Role of the RtxA13 toxin.</title>
        <authorList>
            <person name="Callol A."/>
            <person name="Pajuelo D."/>
            <person name="Ebbesson L."/>
            <person name="Teles M."/>
            <person name="MacKenzie S."/>
            <person name="Amaro C."/>
        </authorList>
    </citation>
    <scope>NUCLEOTIDE SEQUENCE</scope>
</reference>
<sequence>MSAYNPLPQFLRNSAGYGCIVRSYVGTMIGVQNTTSYAYERENILHIAVSEQSCRLGAV</sequence>
<dbReference type="AlphaFoldDB" id="A0A0E9TQL6"/>
<accession>A0A0E9TQL6</accession>
<organism evidence="1">
    <name type="scientific">Anguilla anguilla</name>
    <name type="common">European freshwater eel</name>
    <name type="synonym">Muraena anguilla</name>
    <dbReference type="NCBI Taxonomy" id="7936"/>
    <lineage>
        <taxon>Eukaryota</taxon>
        <taxon>Metazoa</taxon>
        <taxon>Chordata</taxon>
        <taxon>Craniata</taxon>
        <taxon>Vertebrata</taxon>
        <taxon>Euteleostomi</taxon>
        <taxon>Actinopterygii</taxon>
        <taxon>Neopterygii</taxon>
        <taxon>Teleostei</taxon>
        <taxon>Anguilliformes</taxon>
        <taxon>Anguillidae</taxon>
        <taxon>Anguilla</taxon>
    </lineage>
</organism>
<dbReference type="EMBL" id="GBXM01052736">
    <property type="protein sequence ID" value="JAH55841.1"/>
    <property type="molecule type" value="Transcribed_RNA"/>
</dbReference>
<reference evidence="1" key="1">
    <citation type="submission" date="2014-11" db="EMBL/GenBank/DDBJ databases">
        <authorList>
            <person name="Amaro Gonzalez C."/>
        </authorList>
    </citation>
    <scope>NUCLEOTIDE SEQUENCE</scope>
</reference>